<sequence>MNHVISIERSEALSPHRLPVNLRIGSSLIPLPPSSFSLPLCIARVPALAAALNRRLVAGGRRGAAPAASLSLASLLEDLGRPPQTLPSFVFLPLFHRHPCCLLPRRRPPSKFDISGSAAKEAIPDRVAGRGQGSREVNLHDTEIRTGTASSARLIEMAV</sequence>
<reference evidence="1" key="1">
    <citation type="submission" date="2020-05" db="EMBL/GenBank/DDBJ databases">
        <title>WGS assembly of Panicum virgatum.</title>
        <authorList>
            <person name="Lovell J.T."/>
            <person name="Jenkins J."/>
            <person name="Shu S."/>
            <person name="Juenger T.E."/>
            <person name="Schmutz J."/>
        </authorList>
    </citation>
    <scope>NUCLEOTIDE SEQUENCE</scope>
    <source>
        <strain evidence="1">AP13</strain>
    </source>
</reference>
<dbReference type="EMBL" id="CM029047">
    <property type="protein sequence ID" value="KAG2585622.1"/>
    <property type="molecule type" value="Genomic_DNA"/>
</dbReference>
<evidence type="ECO:0000313" key="2">
    <source>
        <dbReference type="Proteomes" id="UP000823388"/>
    </source>
</evidence>
<accession>A0A8T0RHQ2</accession>
<name>A0A8T0RHQ2_PANVG</name>
<dbReference type="AlphaFoldDB" id="A0A8T0RHQ2"/>
<proteinExistence type="predicted"/>
<evidence type="ECO:0000313" key="1">
    <source>
        <dbReference type="EMBL" id="KAG2585622.1"/>
    </source>
</evidence>
<organism evidence="1 2">
    <name type="scientific">Panicum virgatum</name>
    <name type="common">Blackwell switchgrass</name>
    <dbReference type="NCBI Taxonomy" id="38727"/>
    <lineage>
        <taxon>Eukaryota</taxon>
        <taxon>Viridiplantae</taxon>
        <taxon>Streptophyta</taxon>
        <taxon>Embryophyta</taxon>
        <taxon>Tracheophyta</taxon>
        <taxon>Spermatophyta</taxon>
        <taxon>Magnoliopsida</taxon>
        <taxon>Liliopsida</taxon>
        <taxon>Poales</taxon>
        <taxon>Poaceae</taxon>
        <taxon>PACMAD clade</taxon>
        <taxon>Panicoideae</taxon>
        <taxon>Panicodae</taxon>
        <taxon>Paniceae</taxon>
        <taxon>Panicinae</taxon>
        <taxon>Panicum</taxon>
        <taxon>Panicum sect. Hiantes</taxon>
    </lineage>
</organism>
<keyword evidence="2" id="KW-1185">Reference proteome</keyword>
<gene>
    <name evidence="1" type="ORF">PVAP13_6KG402701</name>
</gene>
<protein>
    <submittedName>
        <fullName evidence="1">Uncharacterized protein</fullName>
    </submittedName>
</protein>
<dbReference type="Proteomes" id="UP000823388">
    <property type="component" value="Chromosome 6K"/>
</dbReference>
<comment type="caution">
    <text evidence="1">The sequence shown here is derived from an EMBL/GenBank/DDBJ whole genome shotgun (WGS) entry which is preliminary data.</text>
</comment>